<dbReference type="AlphaFoldDB" id="A0A0W8FNM1"/>
<evidence type="ECO:0000313" key="1">
    <source>
        <dbReference type="EMBL" id="KUG22525.1"/>
    </source>
</evidence>
<dbReference type="EMBL" id="LNQE01000960">
    <property type="protein sequence ID" value="KUG22525.1"/>
    <property type="molecule type" value="Genomic_DNA"/>
</dbReference>
<name>A0A0W8FNM1_9ZZZZ</name>
<organism evidence="1">
    <name type="scientific">hydrocarbon metagenome</name>
    <dbReference type="NCBI Taxonomy" id="938273"/>
    <lineage>
        <taxon>unclassified sequences</taxon>
        <taxon>metagenomes</taxon>
        <taxon>ecological metagenomes</taxon>
    </lineage>
</organism>
<gene>
    <name evidence="1" type="ORF">ASZ90_007701</name>
</gene>
<sequence>MFLEFGTLSSTLRPDNVGIQTTNSAEIKPTQPLFKHVYAARNRYKTGI</sequence>
<accession>A0A0W8FNM1</accession>
<reference evidence="1" key="1">
    <citation type="journal article" date="2015" name="Proc. Natl. Acad. Sci. U.S.A.">
        <title>Networks of energetic and metabolic interactions define dynamics in microbial communities.</title>
        <authorList>
            <person name="Embree M."/>
            <person name="Liu J.K."/>
            <person name="Al-Bassam M.M."/>
            <person name="Zengler K."/>
        </authorList>
    </citation>
    <scope>NUCLEOTIDE SEQUENCE</scope>
</reference>
<protein>
    <submittedName>
        <fullName evidence="1">Uncharacterized protein</fullName>
    </submittedName>
</protein>
<comment type="caution">
    <text evidence="1">The sequence shown here is derived from an EMBL/GenBank/DDBJ whole genome shotgun (WGS) entry which is preliminary data.</text>
</comment>
<proteinExistence type="predicted"/>